<accession>A0A154PHF9</accession>
<evidence type="ECO:0000313" key="6">
    <source>
        <dbReference type="EMBL" id="KZC10758.1"/>
    </source>
</evidence>
<evidence type="ECO:0000259" key="5">
    <source>
        <dbReference type="PROSITE" id="PS51390"/>
    </source>
</evidence>
<dbReference type="InterPro" id="IPR036645">
    <property type="entry name" value="Elafin-like_sf"/>
</dbReference>
<dbReference type="InterPro" id="IPR008197">
    <property type="entry name" value="WAP_dom"/>
</dbReference>
<dbReference type="EMBL" id="KQ434896">
    <property type="protein sequence ID" value="KZC10758.1"/>
    <property type="molecule type" value="Genomic_DNA"/>
</dbReference>
<keyword evidence="1 4" id="KW-0732">Signal</keyword>
<feature type="chain" id="PRO_5007599575" evidence="4">
    <location>
        <begin position="20"/>
        <end position="164"/>
    </location>
</feature>
<reference evidence="6 7" key="1">
    <citation type="submission" date="2015-07" db="EMBL/GenBank/DDBJ databases">
        <title>The genome of Dufourea novaeangliae.</title>
        <authorList>
            <person name="Pan H."/>
            <person name="Kapheim K."/>
        </authorList>
    </citation>
    <scope>NUCLEOTIDE SEQUENCE [LARGE SCALE GENOMIC DNA]</scope>
    <source>
        <strain evidence="6">0120121106</strain>
        <tissue evidence="6">Whole body</tissue>
    </source>
</reference>
<dbReference type="Proteomes" id="UP000076502">
    <property type="component" value="Unassembled WGS sequence"/>
</dbReference>
<feature type="signal peptide" evidence="4">
    <location>
        <begin position="1"/>
        <end position="19"/>
    </location>
</feature>
<evidence type="ECO:0000256" key="1">
    <source>
        <dbReference type="ARBA" id="ARBA00022729"/>
    </source>
</evidence>
<dbReference type="GO" id="GO:0019731">
    <property type="term" value="P:antibacterial humoral response"/>
    <property type="evidence" value="ECO:0007669"/>
    <property type="project" value="TreeGrafter"/>
</dbReference>
<keyword evidence="7" id="KW-1185">Reference proteome</keyword>
<feature type="domain" description="WAP" evidence="5">
    <location>
        <begin position="79"/>
        <end position="126"/>
    </location>
</feature>
<dbReference type="GO" id="GO:0004867">
    <property type="term" value="F:serine-type endopeptidase inhibitor activity"/>
    <property type="evidence" value="ECO:0007669"/>
    <property type="project" value="TreeGrafter"/>
</dbReference>
<gene>
    <name evidence="6" type="ORF">WN55_02247</name>
</gene>
<evidence type="ECO:0000313" key="7">
    <source>
        <dbReference type="Proteomes" id="UP000076502"/>
    </source>
</evidence>
<sequence>MKSLLVTLALSLILATSYGQSRYEPFAEKPGSCPPAVSVQICTRVCSSDSDCLGIAKCCSTTCEGKVCSMPVTMRQANHREKPGSCPAVPKGRWVCTPTCSVDNDCRGNLKCCKNRCGALACQKPDIEVVENPYDTPRNPYETPRNPYNNPRDPNSYPYYFYNN</sequence>
<dbReference type="Gene3D" id="4.10.75.10">
    <property type="entry name" value="Elafin-like"/>
    <property type="match status" value="2"/>
</dbReference>
<dbReference type="InterPro" id="IPR050514">
    <property type="entry name" value="WAP_four-disulfide_core"/>
</dbReference>
<dbReference type="SMART" id="SM00217">
    <property type="entry name" value="WAP"/>
    <property type="match status" value="2"/>
</dbReference>
<proteinExistence type="predicted"/>
<dbReference type="GO" id="GO:0005615">
    <property type="term" value="C:extracellular space"/>
    <property type="evidence" value="ECO:0007669"/>
    <property type="project" value="TreeGrafter"/>
</dbReference>
<dbReference type="PANTHER" id="PTHR19441">
    <property type="entry name" value="WHEY ACDIC PROTEIN WAP"/>
    <property type="match status" value="1"/>
</dbReference>
<keyword evidence="2" id="KW-1015">Disulfide bond</keyword>
<dbReference type="PROSITE" id="PS51390">
    <property type="entry name" value="WAP"/>
    <property type="match status" value="2"/>
</dbReference>
<feature type="compositionally biased region" description="Low complexity" evidence="3">
    <location>
        <begin position="144"/>
        <end position="157"/>
    </location>
</feature>
<evidence type="ECO:0000256" key="2">
    <source>
        <dbReference type="ARBA" id="ARBA00023157"/>
    </source>
</evidence>
<feature type="region of interest" description="Disordered" evidence="3">
    <location>
        <begin position="133"/>
        <end position="157"/>
    </location>
</feature>
<dbReference type="STRING" id="178035.A0A154PHF9"/>
<dbReference type="Pfam" id="PF00095">
    <property type="entry name" value="WAP"/>
    <property type="match status" value="2"/>
</dbReference>
<evidence type="ECO:0000256" key="3">
    <source>
        <dbReference type="SAM" id="MobiDB-lite"/>
    </source>
</evidence>
<evidence type="ECO:0000256" key="4">
    <source>
        <dbReference type="SAM" id="SignalP"/>
    </source>
</evidence>
<dbReference type="OrthoDB" id="6060011at2759"/>
<name>A0A154PHF9_DUFNO</name>
<protein>
    <submittedName>
        <fullName evidence="6">WAP four-disulfide core domain protein 2</fullName>
    </submittedName>
</protein>
<feature type="domain" description="WAP" evidence="5">
    <location>
        <begin position="26"/>
        <end position="72"/>
    </location>
</feature>
<dbReference type="GO" id="GO:0045087">
    <property type="term" value="P:innate immune response"/>
    <property type="evidence" value="ECO:0007669"/>
    <property type="project" value="TreeGrafter"/>
</dbReference>
<dbReference type="SUPFAM" id="SSF57256">
    <property type="entry name" value="Elafin-like"/>
    <property type="match status" value="2"/>
</dbReference>
<dbReference type="AlphaFoldDB" id="A0A154PHF9"/>
<organism evidence="6 7">
    <name type="scientific">Dufourea novaeangliae</name>
    <name type="common">Sweat bee</name>
    <dbReference type="NCBI Taxonomy" id="178035"/>
    <lineage>
        <taxon>Eukaryota</taxon>
        <taxon>Metazoa</taxon>
        <taxon>Ecdysozoa</taxon>
        <taxon>Arthropoda</taxon>
        <taxon>Hexapoda</taxon>
        <taxon>Insecta</taxon>
        <taxon>Pterygota</taxon>
        <taxon>Neoptera</taxon>
        <taxon>Endopterygota</taxon>
        <taxon>Hymenoptera</taxon>
        <taxon>Apocrita</taxon>
        <taxon>Aculeata</taxon>
        <taxon>Apoidea</taxon>
        <taxon>Anthophila</taxon>
        <taxon>Halictidae</taxon>
        <taxon>Rophitinae</taxon>
        <taxon>Dufourea</taxon>
    </lineage>
</organism>
<dbReference type="PANTHER" id="PTHR19441:SF30">
    <property type="entry name" value="ELAFIN"/>
    <property type="match status" value="1"/>
</dbReference>